<evidence type="ECO:0000256" key="1">
    <source>
        <dbReference type="SAM" id="Coils"/>
    </source>
</evidence>
<dbReference type="EMBL" id="DSRP01000354">
    <property type="protein sequence ID" value="HGG92317.1"/>
    <property type="molecule type" value="Genomic_DNA"/>
</dbReference>
<reference evidence="2" key="1">
    <citation type="journal article" date="2020" name="mSystems">
        <title>Genome- and Community-Level Interaction Insights into Carbon Utilization and Element Cycling Functions of Hydrothermarchaeota in Hydrothermal Sediment.</title>
        <authorList>
            <person name="Zhou Z."/>
            <person name="Liu Y."/>
            <person name="Xu W."/>
            <person name="Pan J."/>
            <person name="Luo Z.H."/>
            <person name="Li M."/>
        </authorList>
    </citation>
    <scope>NUCLEOTIDE SEQUENCE [LARGE SCALE GENOMIC DNA]</scope>
    <source>
        <strain evidence="2">SpSt-413</strain>
    </source>
</reference>
<name>A0A7C4AGQ5_9BACT</name>
<organism evidence="2">
    <name type="scientific">Fundidesulfovibrio putealis</name>
    <dbReference type="NCBI Taxonomy" id="270496"/>
    <lineage>
        <taxon>Bacteria</taxon>
        <taxon>Pseudomonadati</taxon>
        <taxon>Thermodesulfobacteriota</taxon>
        <taxon>Desulfovibrionia</taxon>
        <taxon>Desulfovibrionales</taxon>
        <taxon>Desulfovibrionaceae</taxon>
        <taxon>Fundidesulfovibrio</taxon>
    </lineage>
</organism>
<evidence type="ECO:0000313" key="2">
    <source>
        <dbReference type="EMBL" id="HGG92317.1"/>
    </source>
</evidence>
<evidence type="ECO:0008006" key="3">
    <source>
        <dbReference type="Google" id="ProtNLM"/>
    </source>
</evidence>
<keyword evidence="1" id="KW-0175">Coiled coil</keyword>
<sequence>MLAGVKLALLLVMGLTVPGAKQTKPLSVAQSSPVAAPSAPAKAAEAVRAAILDVAPAQAAQQAPAQQPAKDKPAPAAAPESVLTIQQLKEKADALDRQEKALKTLETDLNARLAKLQELETMLKGMLAEAKSIKEEKMRHLIDVYTNMKSKQAASVLETLDEGIAVKILAGMKGRQAGEILTNVSAKKAAKLSEMLTKMQAMQDLPETP</sequence>
<proteinExistence type="predicted"/>
<dbReference type="SUPFAM" id="SSF158791">
    <property type="entry name" value="MgtE N-terminal domain-like"/>
    <property type="match status" value="1"/>
</dbReference>
<accession>A0A7C4AGQ5</accession>
<dbReference type="AlphaFoldDB" id="A0A7C4AGQ5"/>
<feature type="coiled-coil region" evidence="1">
    <location>
        <begin position="85"/>
        <end position="136"/>
    </location>
</feature>
<gene>
    <name evidence="2" type="ORF">ENR59_05120</name>
</gene>
<comment type="caution">
    <text evidence="2">The sequence shown here is derived from an EMBL/GenBank/DDBJ whole genome shotgun (WGS) entry which is preliminary data.</text>
</comment>
<protein>
    <recommendedName>
        <fullName evidence="3">Magnesium transporter MgtE intracellular domain-containing protein</fullName>
    </recommendedName>
</protein>